<dbReference type="InterPro" id="IPR011335">
    <property type="entry name" value="Restrct_endonuc-II-like"/>
</dbReference>
<evidence type="ECO:0008006" key="3">
    <source>
        <dbReference type="Google" id="ProtNLM"/>
    </source>
</evidence>
<evidence type="ECO:0000313" key="1">
    <source>
        <dbReference type="EMBL" id="HCT14468.1"/>
    </source>
</evidence>
<dbReference type="SUPFAM" id="SSF52980">
    <property type="entry name" value="Restriction endonuclease-like"/>
    <property type="match status" value="1"/>
</dbReference>
<dbReference type="Proteomes" id="UP000261739">
    <property type="component" value="Unassembled WGS sequence"/>
</dbReference>
<comment type="caution">
    <text evidence="1">The sequence shown here is derived from an EMBL/GenBank/DDBJ whole genome shotgun (WGS) entry which is preliminary data.</text>
</comment>
<evidence type="ECO:0000313" key="2">
    <source>
        <dbReference type="Proteomes" id="UP000261739"/>
    </source>
</evidence>
<dbReference type="Gene3D" id="3.40.960.10">
    <property type="entry name" value="VSR Endonuclease"/>
    <property type="match status" value="1"/>
</dbReference>
<dbReference type="STRING" id="863239.GCA_000213935_02290"/>
<dbReference type="RefSeq" id="WP_273051718.1">
    <property type="nucleotide sequence ID" value="NZ_DAITTW010000018.1"/>
</dbReference>
<reference evidence="1 2" key="1">
    <citation type="journal article" date="2018" name="Nat. Biotechnol.">
        <title>A standardized bacterial taxonomy based on genome phylogeny substantially revises the tree of life.</title>
        <authorList>
            <person name="Parks D.H."/>
            <person name="Chuvochina M."/>
            <person name="Waite D.W."/>
            <person name="Rinke C."/>
            <person name="Skarshewski A."/>
            <person name="Chaumeil P.A."/>
            <person name="Hugenholtz P."/>
        </authorList>
    </citation>
    <scope>NUCLEOTIDE SEQUENCE [LARGE SCALE GENOMIC DNA]</scope>
    <source>
        <strain evidence="1">UBA11247</strain>
    </source>
</reference>
<accession>A0A3D4SYV1</accession>
<organism evidence="1 2">
    <name type="scientific">Corynebacterium nuruki</name>
    <dbReference type="NCBI Taxonomy" id="1032851"/>
    <lineage>
        <taxon>Bacteria</taxon>
        <taxon>Bacillati</taxon>
        <taxon>Actinomycetota</taxon>
        <taxon>Actinomycetes</taxon>
        <taxon>Mycobacteriales</taxon>
        <taxon>Corynebacteriaceae</taxon>
        <taxon>Corynebacterium</taxon>
    </lineage>
</organism>
<dbReference type="EMBL" id="DQID01000176">
    <property type="protein sequence ID" value="HCT14468.1"/>
    <property type="molecule type" value="Genomic_DNA"/>
</dbReference>
<protein>
    <recommendedName>
        <fullName evidence="3">DUF559 domain-containing protein</fullName>
    </recommendedName>
</protein>
<dbReference type="AlphaFoldDB" id="A0A3D4SYV1"/>
<name>A0A3D4SYV1_9CORY</name>
<proteinExistence type="predicted"/>
<gene>
    <name evidence="1" type="ORF">DIW82_06670</name>
</gene>
<sequence length="385" mass="42536">MGENNTNPAWELPQDIIDALNEGRYTPGWGPWYCTRILPVMMPRRRKDLLAGGVTRRTLDRDYVTLTRGIVVPAAEIPDSGEDRGVYGACGVLRARAFHVLYPDRIVAGWQAAALHGLPYWADSAPVLMLSLTAAPSGSHRTTVAAEHPYRVAVRRPPENFDVDRDTVTPDPVCPAMRVVTVPVALAQCVRSVLSGHHIWQVPEVPGLTDREIRAVQLIDAFVQCTTVTAGEFAYAAKGLVSRRQVRKLTGLACRGAESPRETLLRLYVRALLPAGYRWRTQVAVRYRDIRSDGSERIRTTYLDLGCPELKVGLYYDGGHHAGAGQTDRDFAQLQDLRDEQWTVVRIDKDLMKNVRKMLTQVGTVIGMAVQVGDRGAGDAGDGTE</sequence>